<feature type="domain" description="Beta-lactamase-related" evidence="2">
    <location>
        <begin position="40"/>
        <end position="364"/>
    </location>
</feature>
<accession>A0ABX7DP22</accession>
<evidence type="ECO:0000259" key="2">
    <source>
        <dbReference type="Pfam" id="PF00144"/>
    </source>
</evidence>
<feature type="chain" id="PRO_5045068927" evidence="1">
    <location>
        <begin position="24"/>
        <end position="388"/>
    </location>
</feature>
<dbReference type="InterPro" id="IPR012338">
    <property type="entry name" value="Beta-lactam/transpept-like"/>
</dbReference>
<dbReference type="PANTHER" id="PTHR46825:SF7">
    <property type="entry name" value="D-ALANYL-D-ALANINE CARBOXYPEPTIDASE"/>
    <property type="match status" value="1"/>
</dbReference>
<evidence type="ECO:0000313" key="3">
    <source>
        <dbReference type="EMBL" id="QQX75248.1"/>
    </source>
</evidence>
<proteinExistence type="predicted"/>
<keyword evidence="4" id="KW-1185">Reference proteome</keyword>
<dbReference type="Proteomes" id="UP000629420">
    <property type="component" value="Chromosome"/>
</dbReference>
<feature type="signal peptide" evidence="1">
    <location>
        <begin position="1"/>
        <end position="23"/>
    </location>
</feature>
<sequence length="388" mass="43766">MRTKTTSIALTFLVCLLVTDTHAQNAQKLAKLKLDLQVLIDSLQQINGLPGLTLSVILPSKQQLTLATGLADSLTLKPMEPTHRMLSGSNGKTLFIAAALILASQEYYDLDDKIEKFLKDEPWFYRLPNAHTITMRMLMNHTSGIEEYYGLGNFMELVKENPSRSFEPLETLEYVFDRAPLFPAGTDWGYADTNFILLGYILEKISGKTMYSLVEKHLLKPNKMVFTEPSTSQYLSKLATGYSRKGSPFPFEGEMVKEGLLVFNPQFEWMGGGFISNVKDLATWTKQLYNSRKIGEAMRAEMRTKVPAKTGKDHSYGLGIQIRPSTQYGDSYGHSGWFPGYLTDAVYFPKKDIAIAIQFNTDDLSQLKMSPYDYILTIVELVANHIQE</sequence>
<reference evidence="3 4" key="1">
    <citation type="submission" date="2021-01" db="EMBL/GenBank/DDBJ databases">
        <title>Aequorivita sp. strain KX20305, a bacterium isolated from the sediment collected at a cold seep field in South China Sea.</title>
        <authorList>
            <person name="Zhang H."/>
            <person name="Li C."/>
        </authorList>
    </citation>
    <scope>NUCLEOTIDE SEQUENCE [LARGE SCALE GENOMIC DNA]</scope>
    <source>
        <strain evidence="3 4">KX20305</strain>
    </source>
</reference>
<dbReference type="InterPro" id="IPR001466">
    <property type="entry name" value="Beta-lactam-related"/>
</dbReference>
<dbReference type="Pfam" id="PF00144">
    <property type="entry name" value="Beta-lactamase"/>
    <property type="match status" value="1"/>
</dbReference>
<dbReference type="PANTHER" id="PTHR46825">
    <property type="entry name" value="D-ALANYL-D-ALANINE-CARBOXYPEPTIDASE/ENDOPEPTIDASE AMPH"/>
    <property type="match status" value="1"/>
</dbReference>
<evidence type="ECO:0000256" key="1">
    <source>
        <dbReference type="SAM" id="SignalP"/>
    </source>
</evidence>
<dbReference type="Gene3D" id="3.40.710.10">
    <property type="entry name" value="DD-peptidase/beta-lactamase superfamily"/>
    <property type="match status" value="1"/>
</dbReference>
<dbReference type="SUPFAM" id="SSF56601">
    <property type="entry name" value="beta-lactamase/transpeptidase-like"/>
    <property type="match status" value="1"/>
</dbReference>
<dbReference type="RefSeq" id="WP_202335086.1">
    <property type="nucleotide sequence ID" value="NZ_CP068439.1"/>
</dbReference>
<dbReference type="InterPro" id="IPR050491">
    <property type="entry name" value="AmpC-like"/>
</dbReference>
<keyword evidence="1" id="KW-0732">Signal</keyword>
<dbReference type="EMBL" id="CP068439">
    <property type="protein sequence ID" value="QQX75248.1"/>
    <property type="molecule type" value="Genomic_DNA"/>
</dbReference>
<gene>
    <name evidence="3" type="ORF">JK629_07715</name>
</gene>
<evidence type="ECO:0000313" key="4">
    <source>
        <dbReference type="Proteomes" id="UP000629420"/>
    </source>
</evidence>
<name>A0ABX7DP22_9FLAO</name>
<protein>
    <submittedName>
        <fullName evidence="3">Beta-lactamase family protein</fullName>
    </submittedName>
</protein>
<organism evidence="3 4">
    <name type="scientific">Aequorivita iocasae</name>
    <dbReference type="NCBI Taxonomy" id="2803865"/>
    <lineage>
        <taxon>Bacteria</taxon>
        <taxon>Pseudomonadati</taxon>
        <taxon>Bacteroidota</taxon>
        <taxon>Flavobacteriia</taxon>
        <taxon>Flavobacteriales</taxon>
        <taxon>Flavobacteriaceae</taxon>
        <taxon>Aequorivita</taxon>
    </lineage>
</organism>